<dbReference type="OrthoDB" id="7951119at2"/>
<dbReference type="Proteomes" id="UP000095463">
    <property type="component" value="Unassembled WGS sequence"/>
</dbReference>
<keyword evidence="1" id="KW-0732">Signal</keyword>
<comment type="caution">
    <text evidence="2">The sequence shown here is derived from an EMBL/GenBank/DDBJ whole genome shotgun (WGS) entry which is preliminary data.</text>
</comment>
<evidence type="ECO:0000313" key="2">
    <source>
        <dbReference type="EMBL" id="OEO29296.1"/>
    </source>
</evidence>
<feature type="chain" id="PRO_5009190234" evidence="1">
    <location>
        <begin position="24"/>
        <end position="80"/>
    </location>
</feature>
<name>A0A1E5XL10_9HYPH</name>
<dbReference type="RefSeq" id="WP_069911448.1">
    <property type="nucleotide sequence ID" value="NZ_LAJE02000292.1"/>
</dbReference>
<gene>
    <name evidence="2" type="ORF">VW23_026380</name>
</gene>
<organism evidence="2 3">
    <name type="scientific">Devosia insulae DS-56</name>
    <dbReference type="NCBI Taxonomy" id="1116389"/>
    <lineage>
        <taxon>Bacteria</taxon>
        <taxon>Pseudomonadati</taxon>
        <taxon>Pseudomonadota</taxon>
        <taxon>Alphaproteobacteria</taxon>
        <taxon>Hyphomicrobiales</taxon>
        <taxon>Devosiaceae</taxon>
        <taxon>Devosia</taxon>
    </lineage>
</organism>
<evidence type="ECO:0000256" key="1">
    <source>
        <dbReference type="SAM" id="SignalP"/>
    </source>
</evidence>
<proteinExistence type="predicted"/>
<dbReference type="EMBL" id="LAJE02000292">
    <property type="protein sequence ID" value="OEO29296.1"/>
    <property type="molecule type" value="Genomic_DNA"/>
</dbReference>
<dbReference type="AlphaFoldDB" id="A0A1E5XL10"/>
<evidence type="ECO:0000313" key="3">
    <source>
        <dbReference type="Proteomes" id="UP000095463"/>
    </source>
</evidence>
<protein>
    <submittedName>
        <fullName evidence="2">Uncharacterized protein</fullName>
    </submittedName>
</protein>
<reference evidence="2 3" key="1">
    <citation type="journal article" date="2015" name="Genome Announc.">
        <title>Genome Assemblies of Three Soil-Associated Devosia species: D. insulae, D. limi, and D. soli.</title>
        <authorList>
            <person name="Hassan Y.I."/>
            <person name="Lepp D."/>
            <person name="Zhou T."/>
        </authorList>
    </citation>
    <scope>NUCLEOTIDE SEQUENCE [LARGE SCALE GENOMIC DNA]</scope>
    <source>
        <strain evidence="2 3">DS-56</strain>
    </source>
</reference>
<accession>A0A1E5XL10</accession>
<sequence>MQIKLIVAAAALAALALPLAVFASQPQDGTVRPAPSLAKAQILSMLMLDPRETGAEFTVKLPEGYATLDVDADPFEVVAN</sequence>
<feature type="signal peptide" evidence="1">
    <location>
        <begin position="1"/>
        <end position="23"/>
    </location>
</feature>
<keyword evidence="3" id="KW-1185">Reference proteome</keyword>